<dbReference type="PANTHER" id="PTHR43135">
    <property type="entry name" value="ALPHA-D-RIBOSE 1-METHYLPHOSPHONATE 5-TRIPHOSPHATE DIPHOSPHATASE"/>
    <property type="match status" value="1"/>
</dbReference>
<gene>
    <name evidence="2" type="ORF">HC031_19620</name>
</gene>
<feature type="domain" description="Amidohydrolase-related" evidence="1">
    <location>
        <begin position="57"/>
        <end position="383"/>
    </location>
</feature>
<sequence>MELLICAGQALLGPAGQRIKDGAVLIRDDTIVAVGTEPEVLATAAPDVAVLSFPDGTVLPGLIDGHVHLAFDASSDPVGALHASSDTDLLLGMAGRARQLLDSGVTTVRDLGDRHGLAIQLGRAIESGTLPGPRVLAAGMPLTSPGGHCGFLGGEVDGEDAIRDLVRRNASAGAAVVKVMVTGGGLTKSGPPIWATQFSAAELAVVVEEARAAGLPVAAHAHGTDGIAAAVTAGVDTIEHCTWMADGGFDVREDLAIEMAAKGIRVCPAASPNWRRFAERFGTERAKVMFDRYRWLHDHGVGLLAGTDAGVPHAVFDNPVGSLEFFEYLGFSREHVIELTTVSTAEALGIAAETARLAAGYRADVLVVDGDPLTDLDALRQARLVVAGGRPHVPTRVAVRALSAS</sequence>
<dbReference type="InterPro" id="IPR011059">
    <property type="entry name" value="Metal-dep_hydrolase_composite"/>
</dbReference>
<dbReference type="Pfam" id="PF01979">
    <property type="entry name" value="Amidohydro_1"/>
    <property type="match status" value="1"/>
</dbReference>
<dbReference type="InterPro" id="IPR006680">
    <property type="entry name" value="Amidohydro-rel"/>
</dbReference>
<evidence type="ECO:0000313" key="2">
    <source>
        <dbReference type="EMBL" id="NJC71907.1"/>
    </source>
</evidence>
<dbReference type="SUPFAM" id="SSF51338">
    <property type="entry name" value="Composite domain of metallo-dependent hydrolases"/>
    <property type="match status" value="2"/>
</dbReference>
<dbReference type="InterPro" id="IPR032466">
    <property type="entry name" value="Metal_Hydrolase"/>
</dbReference>
<dbReference type="Proteomes" id="UP000722989">
    <property type="component" value="Unassembled WGS sequence"/>
</dbReference>
<dbReference type="EMBL" id="JAATVY010000014">
    <property type="protein sequence ID" value="NJC71907.1"/>
    <property type="molecule type" value="Genomic_DNA"/>
</dbReference>
<reference evidence="2 3" key="1">
    <citation type="submission" date="2020-03" db="EMBL/GenBank/DDBJ databases">
        <title>WGS of the type strain of Planosporangium spp.</title>
        <authorList>
            <person name="Thawai C."/>
        </authorList>
    </citation>
    <scope>NUCLEOTIDE SEQUENCE [LARGE SCALE GENOMIC DNA]</scope>
    <source>
        <strain evidence="2 3">TBRC 5610</strain>
    </source>
</reference>
<evidence type="ECO:0000259" key="1">
    <source>
        <dbReference type="Pfam" id="PF01979"/>
    </source>
</evidence>
<dbReference type="SUPFAM" id="SSF51556">
    <property type="entry name" value="Metallo-dependent hydrolases"/>
    <property type="match status" value="1"/>
</dbReference>
<dbReference type="PANTHER" id="PTHR43135:SF3">
    <property type="entry name" value="ALPHA-D-RIBOSE 1-METHYLPHOSPHONATE 5-TRIPHOSPHATE DIPHOSPHATASE"/>
    <property type="match status" value="1"/>
</dbReference>
<dbReference type="RefSeq" id="WP_167926810.1">
    <property type="nucleotide sequence ID" value="NZ_JAATVY010000014.1"/>
</dbReference>
<keyword evidence="3" id="KW-1185">Reference proteome</keyword>
<comment type="caution">
    <text evidence="2">The sequence shown here is derived from an EMBL/GenBank/DDBJ whole genome shotgun (WGS) entry which is preliminary data.</text>
</comment>
<dbReference type="Gene3D" id="3.20.20.140">
    <property type="entry name" value="Metal-dependent hydrolases"/>
    <property type="match status" value="1"/>
</dbReference>
<organism evidence="2 3">
    <name type="scientific">Planosporangium thailandense</name>
    <dbReference type="NCBI Taxonomy" id="765197"/>
    <lineage>
        <taxon>Bacteria</taxon>
        <taxon>Bacillati</taxon>
        <taxon>Actinomycetota</taxon>
        <taxon>Actinomycetes</taxon>
        <taxon>Micromonosporales</taxon>
        <taxon>Micromonosporaceae</taxon>
        <taxon>Planosporangium</taxon>
    </lineage>
</organism>
<accession>A0ABX0Y3A1</accession>
<dbReference type="Gene3D" id="2.30.40.10">
    <property type="entry name" value="Urease, subunit C, domain 1"/>
    <property type="match status" value="1"/>
</dbReference>
<evidence type="ECO:0000313" key="3">
    <source>
        <dbReference type="Proteomes" id="UP000722989"/>
    </source>
</evidence>
<dbReference type="InterPro" id="IPR051781">
    <property type="entry name" value="Metallo-dep_Hydrolase"/>
</dbReference>
<name>A0ABX0Y3A1_9ACTN</name>
<protein>
    <submittedName>
        <fullName evidence="2">Amidohydrolase family protein</fullName>
    </submittedName>
</protein>
<proteinExistence type="predicted"/>